<dbReference type="AlphaFoldDB" id="A0A6C0ISD6"/>
<protein>
    <submittedName>
        <fullName evidence="2">Uncharacterized protein</fullName>
    </submittedName>
</protein>
<evidence type="ECO:0000313" key="2">
    <source>
        <dbReference type="EMBL" id="QHT94777.1"/>
    </source>
</evidence>
<name>A0A6C0ISD6_9ZZZZ</name>
<feature type="compositionally biased region" description="Basic residues" evidence="1">
    <location>
        <begin position="126"/>
        <end position="135"/>
    </location>
</feature>
<organism evidence="2">
    <name type="scientific">viral metagenome</name>
    <dbReference type="NCBI Taxonomy" id="1070528"/>
    <lineage>
        <taxon>unclassified sequences</taxon>
        <taxon>metagenomes</taxon>
        <taxon>organismal metagenomes</taxon>
    </lineage>
</organism>
<sequence>MSTENRERPSALKTCLEESDNPRMQKYVKILDTPNISAMEWIHRTQEELMDGIVYLEKLKNVFTMNMMELDAAARIVAEKKEADENNGQQKNTSVPEPDAEQNEETTINIMVPVPEAKAPEPVPTPKKRTVKTKTKAPEPASTPAVEEEKEKKPVKKRKTKVAAAEQA</sequence>
<feature type="region of interest" description="Disordered" evidence="1">
    <location>
        <begin position="81"/>
        <end position="168"/>
    </location>
</feature>
<reference evidence="2" key="1">
    <citation type="journal article" date="2020" name="Nature">
        <title>Giant virus diversity and host interactions through global metagenomics.</title>
        <authorList>
            <person name="Schulz F."/>
            <person name="Roux S."/>
            <person name="Paez-Espino D."/>
            <person name="Jungbluth S."/>
            <person name="Walsh D.A."/>
            <person name="Denef V.J."/>
            <person name="McMahon K.D."/>
            <person name="Konstantinidis K.T."/>
            <person name="Eloe-Fadrosh E.A."/>
            <person name="Kyrpides N.C."/>
            <person name="Woyke T."/>
        </authorList>
    </citation>
    <scope>NUCLEOTIDE SEQUENCE</scope>
    <source>
        <strain evidence="2">GVMAG-M-3300024261-26</strain>
    </source>
</reference>
<accession>A0A6C0ISD6</accession>
<feature type="compositionally biased region" description="Polar residues" evidence="1">
    <location>
        <begin position="86"/>
        <end position="95"/>
    </location>
</feature>
<evidence type="ECO:0000256" key="1">
    <source>
        <dbReference type="SAM" id="MobiDB-lite"/>
    </source>
</evidence>
<proteinExistence type="predicted"/>
<dbReference type="EMBL" id="MN740231">
    <property type="protein sequence ID" value="QHT94777.1"/>
    <property type="molecule type" value="Genomic_DNA"/>
</dbReference>